<evidence type="ECO:0000256" key="2">
    <source>
        <dbReference type="ARBA" id="ARBA00023015"/>
    </source>
</evidence>
<name>A0AAD3S4N0_NEPGR</name>
<dbReference type="InterPro" id="IPR050568">
    <property type="entry name" value="Transcr_DNA_Rep_Reg"/>
</dbReference>
<dbReference type="InterPro" id="IPR009072">
    <property type="entry name" value="Histone-fold"/>
</dbReference>
<evidence type="ECO:0000256" key="4">
    <source>
        <dbReference type="ARBA" id="ARBA00023242"/>
    </source>
</evidence>
<comment type="subcellular location">
    <subcellularLocation>
        <location evidence="1">Nucleus</location>
    </subcellularLocation>
</comment>
<feature type="domain" description="Core Histone H2A/H2B/H3" evidence="6">
    <location>
        <begin position="1"/>
        <end position="47"/>
    </location>
</feature>
<dbReference type="GO" id="GO:0006355">
    <property type="term" value="P:regulation of DNA-templated transcription"/>
    <property type="evidence" value="ECO:0007669"/>
    <property type="project" value="TreeGrafter"/>
</dbReference>
<keyword evidence="3" id="KW-0804">Transcription</keyword>
<dbReference type="AlphaFoldDB" id="A0AAD3S4N0"/>
<dbReference type="PANTHER" id="PTHR10252:SF124">
    <property type="entry name" value="NUCLEAR TRANSCRIPTION FACTOR Y SUBUNIT C-10"/>
    <property type="match status" value="1"/>
</dbReference>
<accession>A0AAD3S4N0</accession>
<evidence type="ECO:0000313" key="7">
    <source>
        <dbReference type="EMBL" id="GMH04330.1"/>
    </source>
</evidence>
<sequence>MVSAESPVVFSKACELFILELTLRAWLFAEDDKRRTLQRRDIARAVRHEDLLQFLTDVATFDDHTVLSPSLPLSRACMHVVIPSLKPSSTAESNSVG</sequence>
<dbReference type="GO" id="GO:0046982">
    <property type="term" value="F:protein heterodimerization activity"/>
    <property type="evidence" value="ECO:0007669"/>
    <property type="project" value="InterPro"/>
</dbReference>
<dbReference type="GO" id="GO:0005634">
    <property type="term" value="C:nucleus"/>
    <property type="evidence" value="ECO:0007669"/>
    <property type="project" value="UniProtKB-SubCell"/>
</dbReference>
<evidence type="ECO:0000256" key="1">
    <source>
        <dbReference type="ARBA" id="ARBA00004123"/>
    </source>
</evidence>
<organism evidence="7 8">
    <name type="scientific">Nepenthes gracilis</name>
    <name type="common">Slender pitcher plant</name>
    <dbReference type="NCBI Taxonomy" id="150966"/>
    <lineage>
        <taxon>Eukaryota</taxon>
        <taxon>Viridiplantae</taxon>
        <taxon>Streptophyta</taxon>
        <taxon>Embryophyta</taxon>
        <taxon>Tracheophyta</taxon>
        <taxon>Spermatophyta</taxon>
        <taxon>Magnoliopsida</taxon>
        <taxon>eudicotyledons</taxon>
        <taxon>Gunneridae</taxon>
        <taxon>Pentapetalae</taxon>
        <taxon>Caryophyllales</taxon>
        <taxon>Nepenthaceae</taxon>
        <taxon>Nepenthes</taxon>
    </lineage>
</organism>
<evidence type="ECO:0000313" key="8">
    <source>
        <dbReference type="Proteomes" id="UP001279734"/>
    </source>
</evidence>
<evidence type="ECO:0000256" key="5">
    <source>
        <dbReference type="ARBA" id="ARBA00038129"/>
    </source>
</evidence>
<dbReference type="GO" id="GO:0000976">
    <property type="term" value="F:transcription cis-regulatory region binding"/>
    <property type="evidence" value="ECO:0007669"/>
    <property type="project" value="TreeGrafter"/>
</dbReference>
<keyword evidence="2" id="KW-0805">Transcription regulation</keyword>
<dbReference type="Gene3D" id="1.10.20.10">
    <property type="entry name" value="Histone, subunit A"/>
    <property type="match status" value="1"/>
</dbReference>
<dbReference type="PANTHER" id="PTHR10252">
    <property type="entry name" value="HISTONE-LIKE TRANSCRIPTION FACTOR CCAAT-RELATED"/>
    <property type="match status" value="1"/>
</dbReference>
<gene>
    <name evidence="7" type="ORF">Nepgr_006169</name>
</gene>
<dbReference type="Proteomes" id="UP001279734">
    <property type="component" value="Unassembled WGS sequence"/>
</dbReference>
<dbReference type="SUPFAM" id="SSF47113">
    <property type="entry name" value="Histone-fold"/>
    <property type="match status" value="1"/>
</dbReference>
<evidence type="ECO:0000256" key="3">
    <source>
        <dbReference type="ARBA" id="ARBA00023163"/>
    </source>
</evidence>
<keyword evidence="4" id="KW-0539">Nucleus</keyword>
<comment type="caution">
    <text evidence="7">The sequence shown here is derived from an EMBL/GenBank/DDBJ whole genome shotgun (WGS) entry which is preliminary data.</text>
</comment>
<reference evidence="7" key="1">
    <citation type="submission" date="2023-05" db="EMBL/GenBank/DDBJ databases">
        <title>Nepenthes gracilis genome sequencing.</title>
        <authorList>
            <person name="Fukushima K."/>
        </authorList>
    </citation>
    <scope>NUCLEOTIDE SEQUENCE</scope>
    <source>
        <strain evidence="7">SING2019-196</strain>
    </source>
</reference>
<keyword evidence="8" id="KW-1185">Reference proteome</keyword>
<proteinExistence type="inferred from homology"/>
<dbReference type="EMBL" id="BSYO01000005">
    <property type="protein sequence ID" value="GMH04330.1"/>
    <property type="molecule type" value="Genomic_DNA"/>
</dbReference>
<dbReference type="InterPro" id="IPR007125">
    <property type="entry name" value="H2A/H2B/H3"/>
</dbReference>
<dbReference type="Pfam" id="PF00125">
    <property type="entry name" value="Histone"/>
    <property type="match status" value="1"/>
</dbReference>
<comment type="similarity">
    <text evidence="5">Belongs to the NFYC/HAP5 subunit family.</text>
</comment>
<protein>
    <recommendedName>
        <fullName evidence="6">Core Histone H2A/H2B/H3 domain-containing protein</fullName>
    </recommendedName>
</protein>
<evidence type="ECO:0000259" key="6">
    <source>
        <dbReference type="Pfam" id="PF00125"/>
    </source>
</evidence>